<proteinExistence type="predicted"/>
<name>A0A7X1E412_9BACT</name>
<evidence type="ECO:0000313" key="3">
    <source>
        <dbReference type="Proteomes" id="UP000525652"/>
    </source>
</evidence>
<evidence type="ECO:0000256" key="1">
    <source>
        <dbReference type="SAM" id="Phobius"/>
    </source>
</evidence>
<accession>A0A7X1E412</accession>
<dbReference type="EMBL" id="JACHVA010000062">
    <property type="protein sequence ID" value="MBC2601641.1"/>
    <property type="molecule type" value="Genomic_DNA"/>
</dbReference>
<keyword evidence="1" id="KW-0472">Membrane</keyword>
<feature type="transmembrane region" description="Helical" evidence="1">
    <location>
        <begin position="20"/>
        <end position="53"/>
    </location>
</feature>
<evidence type="ECO:0000313" key="2">
    <source>
        <dbReference type="EMBL" id="MBC2601641.1"/>
    </source>
</evidence>
<dbReference type="Proteomes" id="UP000525652">
    <property type="component" value="Unassembled WGS sequence"/>
</dbReference>
<dbReference type="RefSeq" id="WP_185692369.1">
    <property type="nucleotide sequence ID" value="NZ_JACHVA010000062.1"/>
</dbReference>
<organism evidence="2 3">
    <name type="scientific">Puniceicoccus vermicola</name>
    <dbReference type="NCBI Taxonomy" id="388746"/>
    <lineage>
        <taxon>Bacteria</taxon>
        <taxon>Pseudomonadati</taxon>
        <taxon>Verrucomicrobiota</taxon>
        <taxon>Opitutia</taxon>
        <taxon>Puniceicoccales</taxon>
        <taxon>Puniceicoccaceae</taxon>
        <taxon>Puniceicoccus</taxon>
    </lineage>
</organism>
<keyword evidence="1" id="KW-1133">Transmembrane helix</keyword>
<keyword evidence="1" id="KW-0812">Transmembrane</keyword>
<comment type="caution">
    <text evidence="2">The sequence shown here is derived from an EMBL/GenBank/DDBJ whole genome shotgun (WGS) entry which is preliminary data.</text>
</comment>
<gene>
    <name evidence="2" type="ORF">H5P30_07605</name>
</gene>
<dbReference type="AlphaFoldDB" id="A0A7X1E412"/>
<keyword evidence="3" id="KW-1185">Reference proteome</keyword>
<reference evidence="2 3" key="1">
    <citation type="submission" date="2020-07" db="EMBL/GenBank/DDBJ databases">
        <authorList>
            <person name="Feng X."/>
        </authorList>
    </citation>
    <scope>NUCLEOTIDE SEQUENCE [LARGE SCALE GENOMIC DNA]</scope>
    <source>
        <strain evidence="2 3">JCM14086</strain>
    </source>
</reference>
<protein>
    <submittedName>
        <fullName evidence="2">Uncharacterized protein</fullName>
    </submittedName>
</protein>
<sequence length="125" mass="13905">MKQRDVAKFIFKGRRKLGNAFLIVFILGIVVFNFFPEAGCFLIGAGFTTGIYIHSRINVESESVIVGCYKAEGKESKTDVFVGSEKIELPSFCRETIDDKDGMKFFSFAIVALPEEMAEAGTEKD</sequence>